<protein>
    <submittedName>
        <fullName evidence="2">Uncharacterized protein</fullName>
    </submittedName>
</protein>
<proteinExistence type="predicted"/>
<evidence type="ECO:0000313" key="3">
    <source>
        <dbReference type="Proteomes" id="UP000324222"/>
    </source>
</evidence>
<dbReference type="EMBL" id="VSRR010005315">
    <property type="protein sequence ID" value="MPC42115.1"/>
    <property type="molecule type" value="Genomic_DNA"/>
</dbReference>
<evidence type="ECO:0000256" key="1">
    <source>
        <dbReference type="SAM" id="MobiDB-lite"/>
    </source>
</evidence>
<sequence>MQNSDVAEGVWFEWESVVGISKSGSCGAPEADGARAVPPLQASQSRGSQGGSLRTRSRINTGALNRAVGKSSSTLTCVVVPETFFLCNDNSSSALNVVQSHQSSINQSVSSKSSDSWCAVLITTVQPLYTQDNIRAQEE</sequence>
<organism evidence="2 3">
    <name type="scientific">Portunus trituberculatus</name>
    <name type="common">Swimming crab</name>
    <name type="synonym">Neptunus trituberculatus</name>
    <dbReference type="NCBI Taxonomy" id="210409"/>
    <lineage>
        <taxon>Eukaryota</taxon>
        <taxon>Metazoa</taxon>
        <taxon>Ecdysozoa</taxon>
        <taxon>Arthropoda</taxon>
        <taxon>Crustacea</taxon>
        <taxon>Multicrustacea</taxon>
        <taxon>Malacostraca</taxon>
        <taxon>Eumalacostraca</taxon>
        <taxon>Eucarida</taxon>
        <taxon>Decapoda</taxon>
        <taxon>Pleocyemata</taxon>
        <taxon>Brachyura</taxon>
        <taxon>Eubrachyura</taxon>
        <taxon>Portunoidea</taxon>
        <taxon>Portunidae</taxon>
        <taxon>Portuninae</taxon>
        <taxon>Portunus</taxon>
    </lineage>
</organism>
<name>A0A5B7F951_PORTR</name>
<reference evidence="2 3" key="1">
    <citation type="submission" date="2019-05" db="EMBL/GenBank/DDBJ databases">
        <title>Another draft genome of Portunus trituberculatus and its Hox gene families provides insights of decapod evolution.</title>
        <authorList>
            <person name="Jeong J.-H."/>
            <person name="Song I."/>
            <person name="Kim S."/>
            <person name="Choi T."/>
            <person name="Kim D."/>
            <person name="Ryu S."/>
            <person name="Kim W."/>
        </authorList>
    </citation>
    <scope>NUCLEOTIDE SEQUENCE [LARGE SCALE GENOMIC DNA]</scope>
    <source>
        <tissue evidence="2">Muscle</tissue>
    </source>
</reference>
<feature type="region of interest" description="Disordered" evidence="1">
    <location>
        <begin position="28"/>
        <end position="58"/>
    </location>
</feature>
<keyword evidence="3" id="KW-1185">Reference proteome</keyword>
<dbReference type="Proteomes" id="UP000324222">
    <property type="component" value="Unassembled WGS sequence"/>
</dbReference>
<comment type="caution">
    <text evidence="2">The sequence shown here is derived from an EMBL/GenBank/DDBJ whole genome shotgun (WGS) entry which is preliminary data.</text>
</comment>
<dbReference type="AlphaFoldDB" id="A0A5B7F951"/>
<evidence type="ECO:0000313" key="2">
    <source>
        <dbReference type="EMBL" id="MPC42115.1"/>
    </source>
</evidence>
<gene>
    <name evidence="2" type="ORF">E2C01_035729</name>
</gene>
<accession>A0A5B7F951</accession>
<feature type="compositionally biased region" description="Low complexity" evidence="1">
    <location>
        <begin position="41"/>
        <end position="54"/>
    </location>
</feature>